<accession>W2PPH9</accession>
<proteinExistence type="predicted"/>
<reference evidence="1 2" key="2">
    <citation type="submission" date="2013-11" db="EMBL/GenBank/DDBJ databases">
        <title>The Genome Sequence of Phytophthora parasitica INRA-310.</title>
        <authorList>
            <consortium name="The Broad Institute Genomics Platform"/>
            <person name="Russ C."/>
            <person name="Tyler B."/>
            <person name="Panabieres F."/>
            <person name="Shan W."/>
            <person name="Tripathy S."/>
            <person name="Grunwald N."/>
            <person name="Machado M."/>
            <person name="Johnson C.S."/>
            <person name="Arredondo F."/>
            <person name="Hong C."/>
            <person name="Coffey M."/>
            <person name="Young S.K."/>
            <person name="Zeng Q."/>
            <person name="Gargeya S."/>
            <person name="Fitzgerald M."/>
            <person name="Abouelleil A."/>
            <person name="Alvarado L."/>
            <person name="Chapman S.B."/>
            <person name="Gainer-Dewar J."/>
            <person name="Goldberg J."/>
            <person name="Griggs A."/>
            <person name="Gujja S."/>
            <person name="Hansen M."/>
            <person name="Howarth C."/>
            <person name="Imamovic A."/>
            <person name="Ireland A."/>
            <person name="Larimer J."/>
            <person name="McCowan C."/>
            <person name="Murphy C."/>
            <person name="Pearson M."/>
            <person name="Poon T.W."/>
            <person name="Priest M."/>
            <person name="Roberts A."/>
            <person name="Saif S."/>
            <person name="Shea T."/>
            <person name="Sykes S."/>
            <person name="Wortman J."/>
            <person name="Nusbaum C."/>
            <person name="Birren B."/>
        </authorList>
    </citation>
    <scope>NUCLEOTIDE SEQUENCE [LARGE SCALE GENOMIC DNA]</scope>
    <source>
        <strain evidence="1 2">INRA-310</strain>
    </source>
</reference>
<dbReference type="VEuPathDB" id="FungiDB:PPTG_23987"/>
<dbReference type="GeneID" id="20192586"/>
<dbReference type="Proteomes" id="UP000018817">
    <property type="component" value="Unassembled WGS sequence"/>
</dbReference>
<dbReference type="EMBL" id="KI669621">
    <property type="protein sequence ID" value="ETN01920.1"/>
    <property type="molecule type" value="Genomic_DNA"/>
</dbReference>
<evidence type="ECO:0000313" key="1">
    <source>
        <dbReference type="EMBL" id="ETN01920.1"/>
    </source>
</evidence>
<sequence length="67" mass="7708">MLSHLKFVNSAQPYEVGHLAILRCSGIFNETVVSEAEREAYVFGTFDSHERFKRAQNATSFHLQMPY</sequence>
<dbReference type="AlphaFoldDB" id="W2PPH9"/>
<organism evidence="1 2">
    <name type="scientific">Phytophthora nicotianae (strain INRA-310)</name>
    <name type="common">Phytophthora parasitica</name>
    <dbReference type="NCBI Taxonomy" id="761204"/>
    <lineage>
        <taxon>Eukaryota</taxon>
        <taxon>Sar</taxon>
        <taxon>Stramenopiles</taxon>
        <taxon>Oomycota</taxon>
        <taxon>Peronosporomycetes</taxon>
        <taxon>Peronosporales</taxon>
        <taxon>Peronosporaceae</taxon>
        <taxon>Phytophthora</taxon>
    </lineage>
</organism>
<evidence type="ECO:0000313" key="2">
    <source>
        <dbReference type="Proteomes" id="UP000018817"/>
    </source>
</evidence>
<gene>
    <name evidence="1" type="ORF">PPTG_23987</name>
</gene>
<protein>
    <submittedName>
        <fullName evidence="1">Uncharacterized protein</fullName>
    </submittedName>
</protein>
<dbReference type="RefSeq" id="XP_008912821.1">
    <property type="nucleotide sequence ID" value="XM_008914573.1"/>
</dbReference>
<reference evidence="2" key="1">
    <citation type="submission" date="2011-12" db="EMBL/GenBank/DDBJ databases">
        <authorList>
            <consortium name="The Broad Institute Genome Sequencing Platform"/>
            <person name="Russ C."/>
            <person name="Tyler B."/>
            <person name="Panabieres F."/>
            <person name="Shan W."/>
            <person name="Tripathy S."/>
            <person name="Grunwald N."/>
            <person name="Machado M."/>
            <person name="Young S.K."/>
            <person name="Zeng Q."/>
            <person name="Gargeya S."/>
            <person name="Fitzgerald M."/>
            <person name="Haas B."/>
            <person name="Abouelleil A."/>
            <person name="Alvarado L."/>
            <person name="Arachchi H.M."/>
            <person name="Berlin A."/>
            <person name="Chapman S.B."/>
            <person name="Gearin G."/>
            <person name="Goldberg J."/>
            <person name="Griggs A."/>
            <person name="Gujja S."/>
            <person name="Hansen M."/>
            <person name="Heiman D."/>
            <person name="Howarth C."/>
            <person name="Larimer J."/>
            <person name="Lui A."/>
            <person name="MacDonald P.J.P."/>
            <person name="McCowen C."/>
            <person name="Montmayeur A."/>
            <person name="Murphy C."/>
            <person name="Neiman D."/>
            <person name="Pearson M."/>
            <person name="Priest M."/>
            <person name="Roberts A."/>
            <person name="Saif S."/>
            <person name="Shea T."/>
            <person name="Sisk P."/>
            <person name="Stolte C."/>
            <person name="Sykes S."/>
            <person name="Wortman J."/>
            <person name="Nusbaum C."/>
            <person name="Birren B."/>
        </authorList>
    </citation>
    <scope>NUCLEOTIDE SEQUENCE [LARGE SCALE GENOMIC DNA]</scope>
    <source>
        <strain evidence="2">INRA-310</strain>
    </source>
</reference>
<name>W2PPH9_PHYN3</name>